<dbReference type="Gene3D" id="3.10.450.620">
    <property type="entry name" value="JHP933, nucleotidyltransferase-like core domain"/>
    <property type="match status" value="1"/>
</dbReference>
<feature type="compositionally biased region" description="Basic residues" evidence="1">
    <location>
        <begin position="71"/>
        <end position="90"/>
    </location>
</feature>
<feature type="region of interest" description="Disordered" evidence="1">
    <location>
        <begin position="67"/>
        <end position="90"/>
    </location>
</feature>
<protein>
    <submittedName>
        <fullName evidence="2">Nucleotidyl transferase AbiEii/AbiGii toxin family protein</fullName>
    </submittedName>
</protein>
<reference evidence="2 3" key="1">
    <citation type="submission" date="2023-08" db="EMBL/GenBank/DDBJ databases">
        <title>Implementing the SeqCode for naming new Mesorhizobium species isolated from Vachellia karroo root nodules.</title>
        <authorList>
            <person name="Van Lill M."/>
        </authorList>
    </citation>
    <scope>NUCLEOTIDE SEQUENCE [LARGE SCALE GENOMIC DNA]</scope>
    <source>
        <strain evidence="2 3">VK24D</strain>
    </source>
</reference>
<dbReference type="InterPro" id="IPR014942">
    <property type="entry name" value="AbiEii"/>
</dbReference>
<comment type="caution">
    <text evidence="2">The sequence shown here is derived from an EMBL/GenBank/DDBJ whole genome shotgun (WGS) entry which is preliminary data.</text>
</comment>
<gene>
    <name evidence="2" type="ORF">RFN28_34410</name>
</gene>
<accession>A0ABU4YAX7</accession>
<keyword evidence="3" id="KW-1185">Reference proteome</keyword>
<organism evidence="2 3">
    <name type="scientific">Mesorhizobium album</name>
    <dbReference type="NCBI Taxonomy" id="3072314"/>
    <lineage>
        <taxon>Bacteria</taxon>
        <taxon>Pseudomonadati</taxon>
        <taxon>Pseudomonadota</taxon>
        <taxon>Alphaproteobacteria</taxon>
        <taxon>Hyphomicrobiales</taxon>
        <taxon>Phyllobacteriaceae</taxon>
        <taxon>Mesorhizobium</taxon>
    </lineage>
</organism>
<proteinExistence type="predicted"/>
<dbReference type="Pfam" id="PF08843">
    <property type="entry name" value="AbiEii"/>
    <property type="match status" value="1"/>
</dbReference>
<keyword evidence="2" id="KW-0808">Transferase</keyword>
<evidence type="ECO:0000313" key="3">
    <source>
        <dbReference type="Proteomes" id="UP001287059"/>
    </source>
</evidence>
<dbReference type="RefSeq" id="WP_320291563.1">
    <property type="nucleotide sequence ID" value="NZ_JAVIIW010000114.1"/>
</dbReference>
<dbReference type="EMBL" id="JAVIIW010000114">
    <property type="protein sequence ID" value="MDX8483488.1"/>
    <property type="molecule type" value="Genomic_DNA"/>
</dbReference>
<sequence length="138" mass="15103">MAFAVAYRNQVALLVRTLPSVAAEECFAMKGGTAINLFIRDLPRLSVDIDLTYLPIQDRATSLAATGSTKRSVRIHPGASRRRSRHRRHQPQIEIPITIDCGPRVPSSGTFVRLPAPETLIWGRSTANGFTSTLSCTS</sequence>
<dbReference type="Proteomes" id="UP001287059">
    <property type="component" value="Unassembled WGS sequence"/>
</dbReference>
<evidence type="ECO:0000313" key="2">
    <source>
        <dbReference type="EMBL" id="MDX8483488.1"/>
    </source>
</evidence>
<evidence type="ECO:0000256" key="1">
    <source>
        <dbReference type="SAM" id="MobiDB-lite"/>
    </source>
</evidence>
<dbReference type="GO" id="GO:0016740">
    <property type="term" value="F:transferase activity"/>
    <property type="evidence" value="ECO:0007669"/>
    <property type="project" value="UniProtKB-KW"/>
</dbReference>
<feature type="non-terminal residue" evidence="2">
    <location>
        <position position="138"/>
    </location>
</feature>
<name>A0ABU4YAX7_9HYPH</name>